<dbReference type="PANTHER" id="PTHR35089">
    <property type="entry name" value="CHAPERONE PROTEIN SKP"/>
    <property type="match status" value="1"/>
</dbReference>
<evidence type="ECO:0000256" key="5">
    <source>
        <dbReference type="SAM" id="SignalP"/>
    </source>
</evidence>
<dbReference type="RefSeq" id="WP_111479839.1">
    <property type="nucleotide sequence ID" value="NZ_QHKM01000007.1"/>
</dbReference>
<dbReference type="Pfam" id="PF03938">
    <property type="entry name" value="OmpH"/>
    <property type="match status" value="1"/>
</dbReference>
<sequence length="224" mass="24047">MTLTRKFRLVLAAAALTLTAAPAALAQTAPATNAGPLKIGYTNVDYVISQMPESKQIESQLKDYSTQLKNQLDAKVADYRKKVDAYQALPQTTPDAIRADKEKELQTMQQSIQEFQQSAEQSVQQRQQTLLKPVYDKLQKTIDVVSEKNGYTYVFNSDAGFGTTPILLHGPKDGDISDIVLKEMGVTPGQNAAPAPSAAPKAAPATTPATAPAGGASKTKVKKK</sequence>
<evidence type="ECO:0000256" key="3">
    <source>
        <dbReference type="SAM" id="Coils"/>
    </source>
</evidence>
<dbReference type="InterPro" id="IPR024930">
    <property type="entry name" value="Skp_dom_sf"/>
</dbReference>
<dbReference type="SMART" id="SM00935">
    <property type="entry name" value="OmpH"/>
    <property type="match status" value="1"/>
</dbReference>
<organism evidence="6 7">
    <name type="scientific">Hymenobacter edaphi</name>
    <dbReference type="NCBI Taxonomy" id="2211146"/>
    <lineage>
        <taxon>Bacteria</taxon>
        <taxon>Pseudomonadati</taxon>
        <taxon>Bacteroidota</taxon>
        <taxon>Cytophagia</taxon>
        <taxon>Cytophagales</taxon>
        <taxon>Hymenobacteraceae</taxon>
        <taxon>Hymenobacter</taxon>
    </lineage>
</organism>
<gene>
    <name evidence="6" type="ORF">DLM85_19460</name>
</gene>
<accession>A0A328BG52</accession>
<dbReference type="Proteomes" id="UP000248553">
    <property type="component" value="Unassembled WGS sequence"/>
</dbReference>
<feature type="chain" id="PRO_5016381788" evidence="5">
    <location>
        <begin position="27"/>
        <end position="224"/>
    </location>
</feature>
<evidence type="ECO:0000256" key="4">
    <source>
        <dbReference type="SAM" id="MobiDB-lite"/>
    </source>
</evidence>
<keyword evidence="7" id="KW-1185">Reference proteome</keyword>
<dbReference type="InterPro" id="IPR005632">
    <property type="entry name" value="Chaperone_Skp"/>
</dbReference>
<name>A0A328BG52_9BACT</name>
<reference evidence="7" key="1">
    <citation type="submission" date="2018-05" db="EMBL/GenBank/DDBJ databases">
        <authorList>
            <person name="Nie L."/>
        </authorList>
    </citation>
    <scope>NUCLEOTIDE SEQUENCE [LARGE SCALE GENOMIC DNA]</scope>
    <source>
        <strain evidence="7">NL</strain>
    </source>
</reference>
<feature type="coiled-coil region" evidence="3">
    <location>
        <begin position="69"/>
        <end position="125"/>
    </location>
</feature>
<feature type="compositionally biased region" description="Low complexity" evidence="4">
    <location>
        <begin position="192"/>
        <end position="218"/>
    </location>
</feature>
<protein>
    <submittedName>
        <fullName evidence="6">OmpH family outer membrane protein</fullName>
    </submittedName>
</protein>
<dbReference type="EMBL" id="QHKM01000007">
    <property type="protein sequence ID" value="RAK64118.1"/>
    <property type="molecule type" value="Genomic_DNA"/>
</dbReference>
<evidence type="ECO:0000256" key="1">
    <source>
        <dbReference type="ARBA" id="ARBA00009091"/>
    </source>
</evidence>
<proteinExistence type="inferred from homology"/>
<comment type="caution">
    <text evidence="6">The sequence shown here is derived from an EMBL/GenBank/DDBJ whole genome shotgun (WGS) entry which is preliminary data.</text>
</comment>
<comment type="similarity">
    <text evidence="1">Belongs to the Skp family.</text>
</comment>
<dbReference type="PANTHER" id="PTHR35089:SF1">
    <property type="entry name" value="CHAPERONE PROTEIN SKP"/>
    <property type="match status" value="1"/>
</dbReference>
<dbReference type="GO" id="GO:0050821">
    <property type="term" value="P:protein stabilization"/>
    <property type="evidence" value="ECO:0007669"/>
    <property type="project" value="TreeGrafter"/>
</dbReference>
<evidence type="ECO:0000256" key="2">
    <source>
        <dbReference type="ARBA" id="ARBA00022729"/>
    </source>
</evidence>
<keyword evidence="2 5" id="KW-0732">Signal</keyword>
<dbReference type="OrthoDB" id="1493480at2"/>
<dbReference type="GO" id="GO:0051082">
    <property type="term" value="F:unfolded protein binding"/>
    <property type="evidence" value="ECO:0007669"/>
    <property type="project" value="InterPro"/>
</dbReference>
<feature type="region of interest" description="Disordered" evidence="4">
    <location>
        <begin position="187"/>
        <end position="224"/>
    </location>
</feature>
<dbReference type="SUPFAM" id="SSF111384">
    <property type="entry name" value="OmpH-like"/>
    <property type="match status" value="1"/>
</dbReference>
<evidence type="ECO:0000313" key="6">
    <source>
        <dbReference type="EMBL" id="RAK64118.1"/>
    </source>
</evidence>
<dbReference type="GO" id="GO:0005829">
    <property type="term" value="C:cytosol"/>
    <property type="evidence" value="ECO:0007669"/>
    <property type="project" value="TreeGrafter"/>
</dbReference>
<dbReference type="Gene3D" id="3.30.910.20">
    <property type="entry name" value="Skp domain"/>
    <property type="match status" value="1"/>
</dbReference>
<keyword evidence="3" id="KW-0175">Coiled coil</keyword>
<dbReference type="AlphaFoldDB" id="A0A328BG52"/>
<evidence type="ECO:0000313" key="7">
    <source>
        <dbReference type="Proteomes" id="UP000248553"/>
    </source>
</evidence>
<feature type="signal peptide" evidence="5">
    <location>
        <begin position="1"/>
        <end position="26"/>
    </location>
</feature>